<feature type="region of interest" description="Disordered" evidence="2">
    <location>
        <begin position="105"/>
        <end position="134"/>
    </location>
</feature>
<evidence type="ECO:0000313" key="3">
    <source>
        <dbReference type="EMBL" id="APW61453.1"/>
    </source>
</evidence>
<evidence type="ECO:0000256" key="1">
    <source>
        <dbReference type="SAM" id="Coils"/>
    </source>
</evidence>
<dbReference type="KEGG" id="pbor:BSF38_02967"/>
<dbReference type="RefSeq" id="WP_076346815.1">
    <property type="nucleotide sequence ID" value="NZ_CP019082.1"/>
</dbReference>
<feature type="compositionally biased region" description="Basic and acidic residues" evidence="2">
    <location>
        <begin position="122"/>
        <end position="134"/>
    </location>
</feature>
<dbReference type="OrthoDB" id="290564at2"/>
<sequence length="234" mass="25710">MNDTPAHFIAVCPSCLIGLKVNYEYSGRMVRCRHCDEAFRPFSPDFGTVSGSAEYAVGPVAPADDESELIVSCPSCATTLSVRARYEGRHVRCGACRHKFRVVADSSAPATPTAPPIADSDPVDHDGPTPDPDVTRSELARLNQEVATLREWNDLLLGRHDELKREVENLRAQVQRLEADRKAAQSQIAELTDRVDRNARRLGPVGLAPLDDEVHDVRRATVPFVQERSAASGR</sequence>
<evidence type="ECO:0008006" key="5">
    <source>
        <dbReference type="Google" id="ProtNLM"/>
    </source>
</evidence>
<accession>A0A1U7CRE9</accession>
<protein>
    <recommendedName>
        <fullName evidence="5">Zinc finger/thioredoxin putative domain-containing protein</fullName>
    </recommendedName>
</protein>
<dbReference type="EMBL" id="CP019082">
    <property type="protein sequence ID" value="APW61453.1"/>
    <property type="molecule type" value="Genomic_DNA"/>
</dbReference>
<dbReference type="Proteomes" id="UP000186309">
    <property type="component" value="Chromosome"/>
</dbReference>
<evidence type="ECO:0000313" key="4">
    <source>
        <dbReference type="Proteomes" id="UP000186309"/>
    </source>
</evidence>
<dbReference type="Gene3D" id="1.10.287.1490">
    <property type="match status" value="1"/>
</dbReference>
<dbReference type="Gene3D" id="2.20.28.160">
    <property type="match status" value="1"/>
</dbReference>
<dbReference type="STRING" id="1387353.BSF38_02967"/>
<evidence type="ECO:0000256" key="2">
    <source>
        <dbReference type="SAM" id="MobiDB-lite"/>
    </source>
</evidence>
<keyword evidence="4" id="KW-1185">Reference proteome</keyword>
<gene>
    <name evidence="3" type="ORF">BSF38_02967</name>
</gene>
<reference evidence="4" key="1">
    <citation type="submission" date="2016-12" db="EMBL/GenBank/DDBJ databases">
        <title>Comparative genomics of four Isosphaeraceae planctomycetes: a common pool of plasmids and glycoside hydrolase genes.</title>
        <authorList>
            <person name="Ivanova A."/>
        </authorList>
    </citation>
    <scope>NUCLEOTIDE SEQUENCE [LARGE SCALE GENOMIC DNA]</scope>
    <source>
        <strain evidence="4">PX4</strain>
    </source>
</reference>
<dbReference type="AlphaFoldDB" id="A0A1U7CRE9"/>
<keyword evidence="1" id="KW-0175">Coiled coil</keyword>
<name>A0A1U7CRE9_9BACT</name>
<organism evidence="3 4">
    <name type="scientific">Paludisphaera borealis</name>
    <dbReference type="NCBI Taxonomy" id="1387353"/>
    <lineage>
        <taxon>Bacteria</taxon>
        <taxon>Pseudomonadati</taxon>
        <taxon>Planctomycetota</taxon>
        <taxon>Planctomycetia</taxon>
        <taxon>Isosphaerales</taxon>
        <taxon>Isosphaeraceae</taxon>
        <taxon>Paludisphaera</taxon>
    </lineage>
</organism>
<feature type="coiled-coil region" evidence="1">
    <location>
        <begin position="153"/>
        <end position="201"/>
    </location>
</feature>
<feature type="compositionally biased region" description="Low complexity" evidence="2">
    <location>
        <begin position="105"/>
        <end position="120"/>
    </location>
</feature>
<proteinExistence type="predicted"/>